<proteinExistence type="predicted"/>
<protein>
    <submittedName>
        <fullName evidence="1">Uncharacterized protein</fullName>
    </submittedName>
</protein>
<dbReference type="Proteomes" id="UP000499080">
    <property type="component" value="Unassembled WGS sequence"/>
</dbReference>
<name>A0A4Y2VU93_ARAVE</name>
<comment type="caution">
    <text evidence="1">The sequence shown here is derived from an EMBL/GenBank/DDBJ whole genome shotgun (WGS) entry which is preliminary data.</text>
</comment>
<sequence>EKVYLHRNGEIMIEAENSPALERKKRCVPEALCRIINVLYHYNGYE</sequence>
<evidence type="ECO:0000313" key="2">
    <source>
        <dbReference type="Proteomes" id="UP000499080"/>
    </source>
</evidence>
<reference evidence="1 2" key="1">
    <citation type="journal article" date="2019" name="Sci. Rep.">
        <title>Orb-weaving spider Araneus ventricosus genome elucidates the spidroin gene catalogue.</title>
        <authorList>
            <person name="Kono N."/>
            <person name="Nakamura H."/>
            <person name="Ohtoshi R."/>
            <person name="Moran D.A.P."/>
            <person name="Shinohara A."/>
            <person name="Yoshida Y."/>
            <person name="Fujiwara M."/>
            <person name="Mori M."/>
            <person name="Tomita M."/>
            <person name="Arakawa K."/>
        </authorList>
    </citation>
    <scope>NUCLEOTIDE SEQUENCE [LARGE SCALE GENOMIC DNA]</scope>
</reference>
<accession>A0A4Y2VU93</accession>
<keyword evidence="2" id="KW-1185">Reference proteome</keyword>
<gene>
    <name evidence="1" type="ORF">AVEN_155231_1</name>
</gene>
<dbReference type="EMBL" id="BGPR01051814">
    <property type="protein sequence ID" value="GBO28719.1"/>
    <property type="molecule type" value="Genomic_DNA"/>
</dbReference>
<dbReference type="AlphaFoldDB" id="A0A4Y2VU93"/>
<evidence type="ECO:0000313" key="1">
    <source>
        <dbReference type="EMBL" id="GBO28719.1"/>
    </source>
</evidence>
<feature type="non-terminal residue" evidence="1">
    <location>
        <position position="1"/>
    </location>
</feature>
<organism evidence="1 2">
    <name type="scientific">Araneus ventricosus</name>
    <name type="common">Orbweaver spider</name>
    <name type="synonym">Epeira ventricosa</name>
    <dbReference type="NCBI Taxonomy" id="182803"/>
    <lineage>
        <taxon>Eukaryota</taxon>
        <taxon>Metazoa</taxon>
        <taxon>Ecdysozoa</taxon>
        <taxon>Arthropoda</taxon>
        <taxon>Chelicerata</taxon>
        <taxon>Arachnida</taxon>
        <taxon>Araneae</taxon>
        <taxon>Araneomorphae</taxon>
        <taxon>Entelegynae</taxon>
        <taxon>Araneoidea</taxon>
        <taxon>Araneidae</taxon>
        <taxon>Araneus</taxon>
    </lineage>
</organism>